<evidence type="ECO:0000313" key="3">
    <source>
        <dbReference type="Proteomes" id="UP000176700"/>
    </source>
</evidence>
<evidence type="ECO:0008006" key="4">
    <source>
        <dbReference type="Google" id="ProtNLM"/>
    </source>
</evidence>
<organism evidence="2 3">
    <name type="scientific">Candidatus Ryanbacteria bacterium RIFCSPHIGHO2_01_45_13</name>
    <dbReference type="NCBI Taxonomy" id="1802112"/>
    <lineage>
        <taxon>Bacteria</taxon>
        <taxon>Candidatus Ryaniibacteriota</taxon>
    </lineage>
</organism>
<keyword evidence="1" id="KW-0472">Membrane</keyword>
<reference evidence="2 3" key="1">
    <citation type="journal article" date="2016" name="Nat. Commun.">
        <title>Thousands of microbial genomes shed light on interconnected biogeochemical processes in an aquifer system.</title>
        <authorList>
            <person name="Anantharaman K."/>
            <person name="Brown C.T."/>
            <person name="Hug L.A."/>
            <person name="Sharon I."/>
            <person name="Castelle C.J."/>
            <person name="Probst A.J."/>
            <person name="Thomas B.C."/>
            <person name="Singh A."/>
            <person name="Wilkins M.J."/>
            <person name="Karaoz U."/>
            <person name="Brodie E.L."/>
            <person name="Williams K.H."/>
            <person name="Hubbard S.S."/>
            <person name="Banfield J.F."/>
        </authorList>
    </citation>
    <scope>NUCLEOTIDE SEQUENCE [LARGE SCALE GENOMIC DNA]</scope>
</reference>
<keyword evidence="1" id="KW-0812">Transmembrane</keyword>
<proteinExistence type="predicted"/>
<accession>A0A1G2G1P4</accession>
<name>A0A1G2G1P4_9BACT</name>
<keyword evidence="1" id="KW-1133">Transmembrane helix</keyword>
<feature type="transmembrane region" description="Helical" evidence="1">
    <location>
        <begin position="64"/>
        <end position="83"/>
    </location>
</feature>
<evidence type="ECO:0000256" key="1">
    <source>
        <dbReference type="SAM" id="Phobius"/>
    </source>
</evidence>
<protein>
    <recommendedName>
        <fullName evidence="4">DUF5671 domain-containing protein</fullName>
    </recommendedName>
</protein>
<dbReference type="EMBL" id="MHNI01000003">
    <property type="protein sequence ID" value="OGZ43778.1"/>
    <property type="molecule type" value="Genomic_DNA"/>
</dbReference>
<sequence>MPENDEETRLSLRNEYTVVGADWRFLVGIRFAVLAFAATVLSALLGAYQYMLTNKDRLGDVGQTALWAVPALGITVTLIVWLIEARTKKLYTICLINGAEVETRLGLEVRHFYDLWRSPHPLRFGSHTTAIRAIYIVVLVVWCYLGYKGLQ</sequence>
<gene>
    <name evidence="2" type="ORF">A2W41_04795</name>
</gene>
<feature type="transmembrane region" description="Helical" evidence="1">
    <location>
        <begin position="31"/>
        <end position="52"/>
    </location>
</feature>
<feature type="transmembrane region" description="Helical" evidence="1">
    <location>
        <begin position="129"/>
        <end position="147"/>
    </location>
</feature>
<dbReference type="Proteomes" id="UP000176700">
    <property type="component" value="Unassembled WGS sequence"/>
</dbReference>
<evidence type="ECO:0000313" key="2">
    <source>
        <dbReference type="EMBL" id="OGZ43778.1"/>
    </source>
</evidence>
<dbReference type="AlphaFoldDB" id="A0A1G2G1P4"/>
<comment type="caution">
    <text evidence="2">The sequence shown here is derived from an EMBL/GenBank/DDBJ whole genome shotgun (WGS) entry which is preliminary data.</text>
</comment>